<dbReference type="EMBL" id="VIWT01000001">
    <property type="protein sequence ID" value="TWF99418.1"/>
    <property type="molecule type" value="Genomic_DNA"/>
</dbReference>
<reference evidence="1 2" key="1">
    <citation type="submission" date="2019-06" db="EMBL/GenBank/DDBJ databases">
        <title>Sequencing the genomes of 1000 actinobacteria strains.</title>
        <authorList>
            <person name="Klenk H.-P."/>
        </authorList>
    </citation>
    <scope>NUCLEOTIDE SEQUENCE [LARGE SCALE GENOMIC DNA]</scope>
    <source>
        <strain evidence="1 2">DSM 44826</strain>
    </source>
</reference>
<organism evidence="1 2">
    <name type="scientific">Kitasatospora viridis</name>
    <dbReference type="NCBI Taxonomy" id="281105"/>
    <lineage>
        <taxon>Bacteria</taxon>
        <taxon>Bacillati</taxon>
        <taxon>Actinomycetota</taxon>
        <taxon>Actinomycetes</taxon>
        <taxon>Kitasatosporales</taxon>
        <taxon>Streptomycetaceae</taxon>
        <taxon>Kitasatospora</taxon>
    </lineage>
</organism>
<dbReference type="RefSeq" id="WP_145905688.1">
    <property type="nucleotide sequence ID" value="NZ_BAAAMZ010000006.1"/>
</dbReference>
<name>A0A561UJ65_9ACTN</name>
<proteinExistence type="predicted"/>
<keyword evidence="2" id="KW-1185">Reference proteome</keyword>
<dbReference type="AlphaFoldDB" id="A0A561UJ65"/>
<protein>
    <submittedName>
        <fullName evidence="1">Uncharacterized protein</fullName>
    </submittedName>
</protein>
<evidence type="ECO:0000313" key="2">
    <source>
        <dbReference type="Proteomes" id="UP000317940"/>
    </source>
</evidence>
<accession>A0A561UJ65</accession>
<comment type="caution">
    <text evidence="1">The sequence shown here is derived from an EMBL/GenBank/DDBJ whole genome shotgun (WGS) entry which is preliminary data.</text>
</comment>
<evidence type="ECO:0000313" key="1">
    <source>
        <dbReference type="EMBL" id="TWF99418.1"/>
    </source>
</evidence>
<gene>
    <name evidence="1" type="ORF">FHX73_113262</name>
</gene>
<sequence length="205" mass="22976">MTQTHRQNAGLVPYITAWSSERTIRPELLSLSGRGLGFERETPHDRDADGVLWSRMTSAAHQGSPDHGRVHPQRQRRAMRRLLCQVCGGPADRTDEGVLWLLRDDRDDWPDWPEGMAATHPPVCLPCARAATRLCPHLRRRSVAVRVREYETCGVYGSLYRPGLLGLEAVGDVVVASTEPLARWVLAAQMVRVLRGCSLVRPDVR</sequence>
<dbReference type="OrthoDB" id="3689934at2"/>
<dbReference type="Proteomes" id="UP000317940">
    <property type="component" value="Unassembled WGS sequence"/>
</dbReference>